<dbReference type="InterPro" id="IPR023485">
    <property type="entry name" value="Ptyr_pPase"/>
</dbReference>
<accession>A0ABU8RNS4</accession>
<evidence type="ECO:0000313" key="4">
    <source>
        <dbReference type="Proteomes" id="UP001387100"/>
    </source>
</evidence>
<evidence type="ECO:0000259" key="2">
    <source>
        <dbReference type="SMART" id="SM00226"/>
    </source>
</evidence>
<dbReference type="EMBL" id="JBBIAA010000033">
    <property type="protein sequence ID" value="MEJ5946765.1"/>
    <property type="molecule type" value="Genomic_DNA"/>
</dbReference>
<gene>
    <name evidence="3" type="ORF">WDZ17_15820</name>
</gene>
<organism evidence="3 4">
    <name type="scientific">Pseudokineococcus basanitobsidens</name>
    <dbReference type="NCBI Taxonomy" id="1926649"/>
    <lineage>
        <taxon>Bacteria</taxon>
        <taxon>Bacillati</taxon>
        <taxon>Actinomycetota</taxon>
        <taxon>Actinomycetes</taxon>
        <taxon>Kineosporiales</taxon>
        <taxon>Kineosporiaceae</taxon>
        <taxon>Pseudokineococcus</taxon>
    </lineage>
</organism>
<dbReference type="InterPro" id="IPR036196">
    <property type="entry name" value="Ptyr_pPase_sf"/>
</dbReference>
<sequence>MSPTLTGTARVLAVCGDGTCRAATVERLLVPALGPGVEVVAAGLRAVPGAAMAAGAVGPVLEHGGSVEGFSARRAEPGAVLGADLVLALTRAHAADVLRTAPRAARWTFTLRELARLLDGARVPGRDPAARVRAAAAAAARRRVDAGPPRRPEDDDVLDPLAGPAGGFADSAAVVAGAVAVLGRVLGPGADVERRVPGGRAGTWRAAPPTG</sequence>
<dbReference type="Proteomes" id="UP001387100">
    <property type="component" value="Unassembled WGS sequence"/>
</dbReference>
<evidence type="ECO:0000313" key="3">
    <source>
        <dbReference type="EMBL" id="MEJ5946765.1"/>
    </source>
</evidence>
<reference evidence="3 4" key="1">
    <citation type="journal article" date="2017" name="Int. J. Syst. Evol. Microbiol.">
        <title>Pseudokineococcus basanitobsidens sp. nov., isolated from volcanic rock.</title>
        <authorList>
            <person name="Lee D.W."/>
            <person name="Park M.Y."/>
            <person name="Kim J.J."/>
            <person name="Kim B.S."/>
        </authorList>
    </citation>
    <scope>NUCLEOTIDE SEQUENCE [LARGE SCALE GENOMIC DNA]</scope>
    <source>
        <strain evidence="3 4">DSM 103726</strain>
    </source>
</reference>
<evidence type="ECO:0000256" key="1">
    <source>
        <dbReference type="SAM" id="MobiDB-lite"/>
    </source>
</evidence>
<dbReference type="RefSeq" id="WP_339576146.1">
    <property type="nucleotide sequence ID" value="NZ_JBBIAA010000033.1"/>
</dbReference>
<name>A0ABU8RNS4_9ACTN</name>
<feature type="region of interest" description="Disordered" evidence="1">
    <location>
        <begin position="140"/>
        <end position="162"/>
    </location>
</feature>
<protein>
    <recommendedName>
        <fullName evidence="2">Phosphotyrosine protein phosphatase I domain-containing protein</fullName>
    </recommendedName>
</protein>
<dbReference type="Pfam" id="PF01451">
    <property type="entry name" value="LMWPc"/>
    <property type="match status" value="1"/>
</dbReference>
<feature type="compositionally biased region" description="Basic and acidic residues" evidence="1">
    <location>
        <begin position="142"/>
        <end position="153"/>
    </location>
</feature>
<feature type="region of interest" description="Disordered" evidence="1">
    <location>
        <begin position="190"/>
        <end position="211"/>
    </location>
</feature>
<keyword evidence="4" id="KW-1185">Reference proteome</keyword>
<feature type="domain" description="Phosphotyrosine protein phosphatase I" evidence="2">
    <location>
        <begin position="9"/>
        <end position="184"/>
    </location>
</feature>
<comment type="caution">
    <text evidence="3">The sequence shown here is derived from an EMBL/GenBank/DDBJ whole genome shotgun (WGS) entry which is preliminary data.</text>
</comment>
<dbReference type="SMART" id="SM00226">
    <property type="entry name" value="LMWPc"/>
    <property type="match status" value="1"/>
</dbReference>
<dbReference type="Gene3D" id="3.40.50.2300">
    <property type="match status" value="1"/>
</dbReference>
<proteinExistence type="predicted"/>
<dbReference type="SUPFAM" id="SSF52788">
    <property type="entry name" value="Phosphotyrosine protein phosphatases I"/>
    <property type="match status" value="1"/>
</dbReference>